<evidence type="ECO:0000256" key="7">
    <source>
        <dbReference type="RuleBase" id="RU365095"/>
    </source>
</evidence>
<dbReference type="RefSeq" id="WP_119540363.1">
    <property type="nucleotide sequence ID" value="NZ_QYRN01000006.1"/>
</dbReference>
<proteinExistence type="inferred from homology"/>
<evidence type="ECO:0000313" key="9">
    <source>
        <dbReference type="EMBL" id="RIY00052.1"/>
    </source>
</evidence>
<feature type="domain" description="Glucosamine/galactosamine-6-phosphate isomerase" evidence="8">
    <location>
        <begin position="10"/>
        <end position="221"/>
    </location>
</feature>
<dbReference type="InterPro" id="IPR039104">
    <property type="entry name" value="6PGL"/>
</dbReference>
<dbReference type="PANTHER" id="PTHR11054">
    <property type="entry name" value="6-PHOSPHOGLUCONOLACTONASE"/>
    <property type="match status" value="1"/>
</dbReference>
<dbReference type="Pfam" id="PF01182">
    <property type="entry name" value="Glucosamine_iso"/>
    <property type="match status" value="1"/>
</dbReference>
<keyword evidence="7 9" id="KW-0378">Hydrolase</keyword>
<dbReference type="CDD" id="cd01400">
    <property type="entry name" value="6PGL"/>
    <property type="match status" value="1"/>
</dbReference>
<evidence type="ECO:0000256" key="2">
    <source>
        <dbReference type="ARBA" id="ARBA00002681"/>
    </source>
</evidence>
<evidence type="ECO:0000256" key="4">
    <source>
        <dbReference type="ARBA" id="ARBA00010662"/>
    </source>
</evidence>
<reference evidence="10" key="1">
    <citation type="submission" date="2018-09" db="EMBL/GenBank/DDBJ databases">
        <authorList>
            <person name="Tuo L."/>
        </authorList>
    </citation>
    <scope>NUCLEOTIDE SEQUENCE [LARGE SCALE GENOMIC DNA]</scope>
    <source>
        <strain evidence="10">M2BS4Y-1</strain>
    </source>
</reference>
<dbReference type="SUPFAM" id="SSF100950">
    <property type="entry name" value="NagB/RpiA/CoA transferase-like"/>
    <property type="match status" value="1"/>
</dbReference>
<organism evidence="9 10">
    <name type="scientific">Aureimonas flava</name>
    <dbReference type="NCBI Taxonomy" id="2320271"/>
    <lineage>
        <taxon>Bacteria</taxon>
        <taxon>Pseudomonadati</taxon>
        <taxon>Pseudomonadota</taxon>
        <taxon>Alphaproteobacteria</taxon>
        <taxon>Hyphomicrobiales</taxon>
        <taxon>Aurantimonadaceae</taxon>
        <taxon>Aureimonas</taxon>
    </lineage>
</organism>
<sequence length="233" mass="25102">MTIREHPYPTREALAEALATGVAAVLCGGIATRGEAVLAVSGGSTPRLFFRTLSGADIDWARVTVCLVDERWVPETSERSNTRLVRENLLVGRAAAARLEPLFEAGPTAHEAEGEVSRRLSALPRPFDAVILGMGNDGHTASFFPGGDRLAEAIDPDAGHRVLAIEAPGAGEPRITLALPFLLEARFLALHIEGQDKRDTLTKALEDGPTEAMPVRSVLRGRREEPLQVFWAP</sequence>
<dbReference type="AlphaFoldDB" id="A0A3A1WJB9"/>
<accession>A0A3A1WJB9</accession>
<dbReference type="GO" id="GO:0006098">
    <property type="term" value="P:pentose-phosphate shunt"/>
    <property type="evidence" value="ECO:0007669"/>
    <property type="project" value="UniProtKB-UniPathway"/>
</dbReference>
<dbReference type="GO" id="GO:0017057">
    <property type="term" value="F:6-phosphogluconolactonase activity"/>
    <property type="evidence" value="ECO:0007669"/>
    <property type="project" value="UniProtKB-UniRule"/>
</dbReference>
<comment type="caution">
    <text evidence="9">The sequence shown here is derived from an EMBL/GenBank/DDBJ whole genome shotgun (WGS) entry which is preliminary data.</text>
</comment>
<keyword evidence="10" id="KW-1185">Reference proteome</keyword>
<dbReference type="Gene3D" id="3.40.50.1360">
    <property type="match status" value="1"/>
</dbReference>
<evidence type="ECO:0000259" key="8">
    <source>
        <dbReference type="Pfam" id="PF01182"/>
    </source>
</evidence>
<protein>
    <recommendedName>
        <fullName evidence="6 7">6-phosphogluconolactonase</fullName>
        <shortName evidence="7">6PGL</shortName>
        <ecNumber evidence="5 7">3.1.1.31</ecNumber>
    </recommendedName>
</protein>
<comment type="function">
    <text evidence="2 7">Hydrolysis of 6-phosphogluconolactone to 6-phosphogluconate.</text>
</comment>
<comment type="catalytic activity">
    <reaction evidence="1 7">
        <text>6-phospho-D-glucono-1,5-lactone + H2O = 6-phospho-D-gluconate + H(+)</text>
        <dbReference type="Rhea" id="RHEA:12556"/>
        <dbReference type="ChEBI" id="CHEBI:15377"/>
        <dbReference type="ChEBI" id="CHEBI:15378"/>
        <dbReference type="ChEBI" id="CHEBI:57955"/>
        <dbReference type="ChEBI" id="CHEBI:58759"/>
        <dbReference type="EC" id="3.1.1.31"/>
    </reaction>
</comment>
<evidence type="ECO:0000256" key="6">
    <source>
        <dbReference type="ARBA" id="ARBA00020337"/>
    </source>
</evidence>
<evidence type="ECO:0000313" key="10">
    <source>
        <dbReference type="Proteomes" id="UP000265750"/>
    </source>
</evidence>
<dbReference type="NCBIfam" id="TIGR01198">
    <property type="entry name" value="pgl"/>
    <property type="match status" value="1"/>
</dbReference>
<dbReference type="OrthoDB" id="9810967at2"/>
<evidence type="ECO:0000256" key="5">
    <source>
        <dbReference type="ARBA" id="ARBA00013198"/>
    </source>
</evidence>
<comment type="pathway">
    <text evidence="3 7">Carbohydrate degradation; pentose phosphate pathway; D-ribulose 5-phosphate from D-glucose 6-phosphate (oxidative stage): step 2/3.</text>
</comment>
<dbReference type="GO" id="GO:0005975">
    <property type="term" value="P:carbohydrate metabolic process"/>
    <property type="evidence" value="ECO:0007669"/>
    <property type="project" value="UniProtKB-UniRule"/>
</dbReference>
<dbReference type="PANTHER" id="PTHR11054:SF0">
    <property type="entry name" value="6-PHOSPHOGLUCONOLACTONASE"/>
    <property type="match status" value="1"/>
</dbReference>
<dbReference type="InterPro" id="IPR005900">
    <property type="entry name" value="6-phosphogluconolactonase_DevB"/>
</dbReference>
<dbReference type="Proteomes" id="UP000265750">
    <property type="component" value="Unassembled WGS sequence"/>
</dbReference>
<comment type="similarity">
    <text evidence="4 7">Belongs to the glucosamine/galactosamine-6-phosphate isomerase family. 6-phosphogluconolactonase subfamily.</text>
</comment>
<dbReference type="InterPro" id="IPR006148">
    <property type="entry name" value="Glc/Gal-6P_isomerase"/>
</dbReference>
<dbReference type="EC" id="3.1.1.31" evidence="5 7"/>
<name>A0A3A1WJB9_9HYPH</name>
<dbReference type="EMBL" id="QYRN01000006">
    <property type="protein sequence ID" value="RIY00052.1"/>
    <property type="molecule type" value="Genomic_DNA"/>
</dbReference>
<evidence type="ECO:0000256" key="1">
    <source>
        <dbReference type="ARBA" id="ARBA00000832"/>
    </source>
</evidence>
<evidence type="ECO:0000256" key="3">
    <source>
        <dbReference type="ARBA" id="ARBA00004961"/>
    </source>
</evidence>
<dbReference type="InterPro" id="IPR037171">
    <property type="entry name" value="NagB/RpiA_transferase-like"/>
</dbReference>
<dbReference type="UniPathway" id="UPA00115">
    <property type="reaction ID" value="UER00409"/>
</dbReference>
<gene>
    <name evidence="7 9" type="primary">pgl</name>
    <name evidence="9" type="ORF">D3218_12175</name>
</gene>